<evidence type="ECO:0000256" key="3">
    <source>
        <dbReference type="ARBA" id="ARBA00023069"/>
    </source>
</evidence>
<evidence type="ECO:0000256" key="5">
    <source>
        <dbReference type="SAM" id="Coils"/>
    </source>
</evidence>
<evidence type="ECO:0000256" key="1">
    <source>
        <dbReference type="ARBA" id="ARBA00004138"/>
    </source>
</evidence>
<evidence type="ECO:0000313" key="8">
    <source>
        <dbReference type="WBParaSite" id="NBR_0000927301-mRNA-1"/>
    </source>
</evidence>
<accession>A0A158QZ00</accession>
<dbReference type="GO" id="GO:1905515">
    <property type="term" value="P:non-motile cilium assembly"/>
    <property type="evidence" value="ECO:0007669"/>
    <property type="project" value="TreeGrafter"/>
</dbReference>
<dbReference type="STRING" id="27835.A0A158QZ00"/>
<organism evidence="8">
    <name type="scientific">Nippostrongylus brasiliensis</name>
    <name type="common">Rat hookworm</name>
    <dbReference type="NCBI Taxonomy" id="27835"/>
    <lineage>
        <taxon>Eukaryota</taxon>
        <taxon>Metazoa</taxon>
        <taxon>Ecdysozoa</taxon>
        <taxon>Nematoda</taxon>
        <taxon>Chromadorea</taxon>
        <taxon>Rhabditida</taxon>
        <taxon>Rhabditina</taxon>
        <taxon>Rhabditomorpha</taxon>
        <taxon>Strongyloidea</taxon>
        <taxon>Heligmosomidae</taxon>
        <taxon>Nippostrongylus</taxon>
    </lineage>
</organism>
<evidence type="ECO:0000313" key="7">
    <source>
        <dbReference type="Proteomes" id="UP000271162"/>
    </source>
</evidence>
<evidence type="ECO:0000256" key="4">
    <source>
        <dbReference type="ARBA" id="ARBA00023273"/>
    </source>
</evidence>
<proteinExistence type="inferred from homology"/>
<keyword evidence="3" id="KW-0969">Cilium</keyword>
<keyword evidence="4" id="KW-0966">Cell projection</keyword>
<dbReference type="AlphaFoldDB" id="A0A158QZ00"/>
<dbReference type="GO" id="GO:0042073">
    <property type="term" value="P:intraciliary transport"/>
    <property type="evidence" value="ECO:0007669"/>
    <property type="project" value="TreeGrafter"/>
</dbReference>
<reference evidence="8" key="1">
    <citation type="submission" date="2016-04" db="UniProtKB">
        <authorList>
            <consortium name="WormBaseParasite"/>
        </authorList>
    </citation>
    <scope>IDENTIFICATION</scope>
</reference>
<protein>
    <submittedName>
        <fullName evidence="8">Intraflagellar transport protein che-13 (inferred by orthology to a C. elegans protein)</fullName>
    </submittedName>
</protein>
<name>A0A158QZ00_NIPBR</name>
<dbReference type="Pfam" id="PF10498">
    <property type="entry name" value="IFT57"/>
    <property type="match status" value="2"/>
</dbReference>
<dbReference type="GO" id="GO:0005794">
    <property type="term" value="C:Golgi apparatus"/>
    <property type="evidence" value="ECO:0007669"/>
    <property type="project" value="TreeGrafter"/>
</dbReference>
<feature type="coiled-coil region" evidence="5">
    <location>
        <begin position="184"/>
        <end position="211"/>
    </location>
</feature>
<dbReference type="PANTHER" id="PTHR16011">
    <property type="entry name" value="IFT57/HIPPI"/>
    <property type="match status" value="1"/>
</dbReference>
<dbReference type="GO" id="GO:0005929">
    <property type="term" value="C:cilium"/>
    <property type="evidence" value="ECO:0007669"/>
    <property type="project" value="UniProtKB-SubCell"/>
</dbReference>
<dbReference type="OMA" id="XGRTADF"/>
<feature type="coiled-coil region" evidence="5">
    <location>
        <begin position="247"/>
        <end position="301"/>
    </location>
</feature>
<dbReference type="GO" id="GO:0030992">
    <property type="term" value="C:intraciliary transport particle B"/>
    <property type="evidence" value="ECO:0007669"/>
    <property type="project" value="TreeGrafter"/>
</dbReference>
<keyword evidence="7" id="KW-1185">Reference proteome</keyword>
<keyword evidence="5" id="KW-0175">Coiled coil</keyword>
<dbReference type="Proteomes" id="UP000271162">
    <property type="component" value="Unassembled WGS sequence"/>
</dbReference>
<gene>
    <name evidence="6" type="ORF">NBR_LOCUS9274</name>
</gene>
<dbReference type="PANTHER" id="PTHR16011:SF0">
    <property type="entry name" value="INTRAFLAGELLAR TRANSPORT PROTEIN 57 HOMOLOG"/>
    <property type="match status" value="1"/>
</dbReference>
<reference evidence="6 7" key="2">
    <citation type="submission" date="2018-11" db="EMBL/GenBank/DDBJ databases">
        <authorList>
            <consortium name="Pathogen Informatics"/>
        </authorList>
    </citation>
    <scope>NUCLEOTIDE SEQUENCE [LARGE SCALE GENOMIC DNA]</scope>
</reference>
<dbReference type="EMBL" id="UYSL01020117">
    <property type="protein sequence ID" value="VDL72863.1"/>
    <property type="molecule type" value="Genomic_DNA"/>
</dbReference>
<dbReference type="InterPro" id="IPR019530">
    <property type="entry name" value="Intra-flagellar_transport_57"/>
</dbReference>
<evidence type="ECO:0000313" key="6">
    <source>
        <dbReference type="EMBL" id="VDL72863.1"/>
    </source>
</evidence>
<dbReference type="WBParaSite" id="NBR_0000927301-mRNA-1">
    <property type="protein sequence ID" value="NBR_0000927301-mRNA-1"/>
    <property type="gene ID" value="NBR_0000927301"/>
</dbReference>
<dbReference type="GO" id="GO:0005815">
    <property type="term" value="C:microtubule organizing center"/>
    <property type="evidence" value="ECO:0007669"/>
    <property type="project" value="TreeGrafter"/>
</dbReference>
<sequence>MDENGEEKEQELDLPEGPGKLYEPYLKNEDLVDKLKLLNYEDGFLGMNAAFKPIHRYYFVDSTNVGEQFFMFTSLAAWLIRTNGEQSYDMPQEDVAVDFPANRLKSGAGEAVLYVLDALADMALVHINFRWEKCIEDDAYIDEDDGVFIDLSAPLSNEHQDWRMHLEQMSSLHKTMCELINEVTPKLEETAEDVEKSLERIETRERTLNQQLGMFLLRYKEAQDARAEAREKYKAASVGVTERTTTLQRISEDIDQLKMQIEEQGAKTTDGAPMVKVKQAIVKIEADIQRMNVQIGVLEQNLLLAQLKDRVSFTAEGYGLV</sequence>
<comment type="subcellular location">
    <subcellularLocation>
        <location evidence="1">Cell projection</location>
        <location evidence="1">Cilium</location>
    </subcellularLocation>
</comment>
<comment type="similarity">
    <text evidence="2">Belongs to the IFT57 family.</text>
</comment>
<evidence type="ECO:0000256" key="2">
    <source>
        <dbReference type="ARBA" id="ARBA00009415"/>
    </source>
</evidence>